<dbReference type="EMBL" id="BMXG01000018">
    <property type="protein sequence ID" value="GHC07585.1"/>
    <property type="molecule type" value="Genomic_DNA"/>
</dbReference>
<proteinExistence type="predicted"/>
<feature type="transmembrane region" description="Helical" evidence="1">
    <location>
        <begin position="217"/>
        <end position="238"/>
    </location>
</feature>
<dbReference type="Proteomes" id="UP000642829">
    <property type="component" value="Unassembled WGS sequence"/>
</dbReference>
<gene>
    <name evidence="2" type="ORF">GCM10007047_25880</name>
</gene>
<feature type="transmembrane region" description="Helical" evidence="1">
    <location>
        <begin position="319"/>
        <end position="339"/>
    </location>
</feature>
<evidence type="ECO:0000313" key="3">
    <source>
        <dbReference type="Proteomes" id="UP000642829"/>
    </source>
</evidence>
<evidence type="ECO:0000256" key="1">
    <source>
        <dbReference type="SAM" id="Phobius"/>
    </source>
</evidence>
<dbReference type="GO" id="GO:0043190">
    <property type="term" value="C:ATP-binding cassette (ABC) transporter complex"/>
    <property type="evidence" value="ECO:0007669"/>
    <property type="project" value="InterPro"/>
</dbReference>
<accession>A0A8J3GE87</accession>
<dbReference type="AlphaFoldDB" id="A0A8J3GE87"/>
<name>A0A8J3GE87_9BACT</name>
<dbReference type="RefSeq" id="WP_189515879.1">
    <property type="nucleotide sequence ID" value="NZ_BMXG01000018.1"/>
</dbReference>
<dbReference type="InterPro" id="IPR030802">
    <property type="entry name" value="Permease_MalE"/>
</dbReference>
<evidence type="ECO:0000313" key="2">
    <source>
        <dbReference type="EMBL" id="GHC07585.1"/>
    </source>
</evidence>
<reference evidence="2" key="1">
    <citation type="journal article" date="2014" name="Int. J. Syst. Evol. Microbiol.">
        <title>Complete genome sequence of Corynebacterium casei LMG S-19264T (=DSM 44701T), isolated from a smear-ripened cheese.</title>
        <authorList>
            <consortium name="US DOE Joint Genome Institute (JGI-PGF)"/>
            <person name="Walter F."/>
            <person name="Albersmeier A."/>
            <person name="Kalinowski J."/>
            <person name="Ruckert C."/>
        </authorList>
    </citation>
    <scope>NUCLEOTIDE SEQUENCE</scope>
    <source>
        <strain evidence="2">KCTC 12870</strain>
    </source>
</reference>
<keyword evidence="1" id="KW-0812">Transmembrane</keyword>
<organism evidence="2 3">
    <name type="scientific">Cerasicoccus arenae</name>
    <dbReference type="NCBI Taxonomy" id="424488"/>
    <lineage>
        <taxon>Bacteria</taxon>
        <taxon>Pseudomonadati</taxon>
        <taxon>Verrucomicrobiota</taxon>
        <taxon>Opitutia</taxon>
        <taxon>Puniceicoccales</taxon>
        <taxon>Cerasicoccaceae</taxon>
        <taxon>Cerasicoccus</taxon>
    </lineage>
</organism>
<feature type="transmembrane region" description="Helical" evidence="1">
    <location>
        <begin position="351"/>
        <end position="377"/>
    </location>
</feature>
<comment type="caution">
    <text evidence="2">The sequence shown here is derived from an EMBL/GenBank/DDBJ whole genome shotgun (WGS) entry which is preliminary data.</text>
</comment>
<sequence length="379" mass="40255">MADSPTTTVLDVRREGDALVLSLAGEWKYGAKLPAFSLVEAQFREKAPPGRITFETKRMSGWDSALMTYLQKVGDLATLTKTEMDTSGLPDGAASLLKLATAVPKKEGTDRDVARVSFVTSVGNTTLKFGNELNETAVFIGESTLSIFRFMRGKARFRWRDLWLIVQQAGAEALPIVALINFLVGVILAFVGAVQLKKFGADIYVADLVGLAMVREMGAIMTGIIMCGRTGAAFAASLGSMKVSEEIDALKTLGISPMDFLVLPRLLALGFMMPMLVLFADFIGIVGGMLVSVSMLDITLQQFINRCIQAITIPQFSTGIIKAVVIGGIVAGAGCLRGMQCGNSSAAVGMATTSAVVTGITLIIVTDAVFAVIFNILGM</sequence>
<keyword evidence="3" id="KW-1185">Reference proteome</keyword>
<protein>
    <submittedName>
        <fullName evidence="2">ABC transporter permease</fullName>
    </submittedName>
</protein>
<dbReference type="PANTHER" id="PTHR30188:SF3">
    <property type="entry name" value="ABC TRANSPORTER PERMEASE"/>
    <property type="match status" value="1"/>
</dbReference>
<keyword evidence="1" id="KW-0472">Membrane</keyword>
<feature type="transmembrane region" description="Helical" evidence="1">
    <location>
        <begin position="173"/>
        <end position="196"/>
    </location>
</feature>
<dbReference type="GO" id="GO:0005548">
    <property type="term" value="F:phospholipid transporter activity"/>
    <property type="evidence" value="ECO:0007669"/>
    <property type="project" value="TreeGrafter"/>
</dbReference>
<dbReference type="PANTHER" id="PTHR30188">
    <property type="entry name" value="ABC TRANSPORTER PERMEASE PROTEIN-RELATED"/>
    <property type="match status" value="1"/>
</dbReference>
<reference evidence="2" key="2">
    <citation type="submission" date="2020-09" db="EMBL/GenBank/DDBJ databases">
        <authorList>
            <person name="Sun Q."/>
            <person name="Kim S."/>
        </authorList>
    </citation>
    <scope>NUCLEOTIDE SEQUENCE</scope>
    <source>
        <strain evidence="2">KCTC 12870</strain>
    </source>
</reference>
<keyword evidence="1" id="KW-1133">Transmembrane helix</keyword>
<feature type="transmembrane region" description="Helical" evidence="1">
    <location>
        <begin position="266"/>
        <end position="298"/>
    </location>
</feature>
<dbReference type="Pfam" id="PF02405">
    <property type="entry name" value="MlaE"/>
    <property type="match status" value="1"/>
</dbReference>